<dbReference type="InterPro" id="IPR052218">
    <property type="entry name" value="Preflagellin_Peptidase"/>
</dbReference>
<dbReference type="Gene3D" id="1.20.120.1220">
    <property type="match status" value="1"/>
</dbReference>
<keyword evidence="5 6" id="KW-0472">Membrane</keyword>
<feature type="transmembrane region" description="Helical" evidence="6">
    <location>
        <begin position="96"/>
        <end position="122"/>
    </location>
</feature>
<dbReference type="GO" id="GO:0005886">
    <property type="term" value="C:plasma membrane"/>
    <property type="evidence" value="ECO:0007669"/>
    <property type="project" value="UniProtKB-SubCell"/>
</dbReference>
<keyword evidence="9" id="KW-1185">Reference proteome</keyword>
<keyword evidence="2" id="KW-1003">Cell membrane</keyword>
<dbReference type="Proteomes" id="UP000431269">
    <property type="component" value="Chromosome"/>
</dbReference>
<feature type="transmembrane region" description="Helical" evidence="6">
    <location>
        <begin position="142"/>
        <end position="164"/>
    </location>
</feature>
<keyword evidence="4 6" id="KW-1133">Transmembrane helix</keyword>
<evidence type="ECO:0000313" key="9">
    <source>
        <dbReference type="Proteomes" id="UP000431269"/>
    </source>
</evidence>
<feature type="transmembrane region" description="Helical" evidence="6">
    <location>
        <begin position="29"/>
        <end position="48"/>
    </location>
</feature>
<evidence type="ECO:0000256" key="6">
    <source>
        <dbReference type="SAM" id="Phobius"/>
    </source>
</evidence>
<feature type="transmembrane region" description="Helical" evidence="6">
    <location>
        <begin position="55"/>
        <end position="76"/>
    </location>
</feature>
<comment type="subcellular location">
    <subcellularLocation>
        <location evidence="1">Cell membrane</location>
        <topology evidence="1">Multi-pass membrane protein</topology>
    </subcellularLocation>
</comment>
<evidence type="ECO:0000313" key="8">
    <source>
        <dbReference type="EMBL" id="QGZ96008.1"/>
    </source>
</evidence>
<dbReference type="Pfam" id="PF01478">
    <property type="entry name" value="Peptidase_A24"/>
    <property type="match status" value="1"/>
</dbReference>
<reference evidence="9" key="1">
    <citation type="submission" date="2019-12" db="EMBL/GenBank/DDBJ databases">
        <title>Complete genome of Terracaulis silvestris 0127_4.</title>
        <authorList>
            <person name="Vieira S."/>
            <person name="Riedel T."/>
            <person name="Sproer C."/>
            <person name="Pascual J."/>
            <person name="Boedeker C."/>
            <person name="Overmann J."/>
        </authorList>
    </citation>
    <scope>NUCLEOTIDE SEQUENCE [LARGE SCALE GENOMIC DNA]</scope>
    <source>
        <strain evidence="9">0127_4</strain>
    </source>
</reference>
<gene>
    <name evidence="8" type="ORF">DSM104635_02864</name>
</gene>
<name>A0A6I6MRI7_9CAUL</name>
<evidence type="ECO:0000256" key="4">
    <source>
        <dbReference type="ARBA" id="ARBA00022989"/>
    </source>
</evidence>
<keyword evidence="8" id="KW-0645">Protease</keyword>
<dbReference type="EMBL" id="CP047045">
    <property type="protein sequence ID" value="QGZ96008.1"/>
    <property type="molecule type" value="Genomic_DNA"/>
</dbReference>
<dbReference type="PANTHER" id="PTHR36506:SF1">
    <property type="entry name" value="PREFLAGELLIN PEPTIDASE"/>
    <property type="match status" value="1"/>
</dbReference>
<dbReference type="RefSeq" id="WP_158766826.1">
    <property type="nucleotide sequence ID" value="NZ_CP047045.1"/>
</dbReference>
<dbReference type="KEGG" id="tsv:DSM104635_02864"/>
<dbReference type="GO" id="GO:0004190">
    <property type="term" value="F:aspartic-type endopeptidase activity"/>
    <property type="evidence" value="ECO:0007669"/>
    <property type="project" value="InterPro"/>
</dbReference>
<evidence type="ECO:0000256" key="3">
    <source>
        <dbReference type="ARBA" id="ARBA00022692"/>
    </source>
</evidence>
<accession>A0A6I6MRI7</accession>
<proteinExistence type="predicted"/>
<dbReference type="GO" id="GO:0006508">
    <property type="term" value="P:proteolysis"/>
    <property type="evidence" value="ECO:0007669"/>
    <property type="project" value="UniProtKB-KW"/>
</dbReference>
<evidence type="ECO:0000256" key="5">
    <source>
        <dbReference type="ARBA" id="ARBA00023136"/>
    </source>
</evidence>
<feature type="domain" description="Prepilin type IV endopeptidase peptidase" evidence="7">
    <location>
        <begin position="9"/>
        <end position="112"/>
    </location>
</feature>
<keyword evidence="8" id="KW-0378">Hydrolase</keyword>
<sequence>MIDALSLAAFAGLLIYAACSDIARLIIPNWVSIALTAIFPIAALASGMAPIEIGWHLLFGVTVLVVGFFLFSANIIGGGDAKLFAATAVWVGFQGFFMPFMYWTVVAGGVMAIALLAARQVVKVEETGRPFLNHLLKKQNGIPYGVAIMFGGLMAIPSLSFVLAR</sequence>
<keyword evidence="3 6" id="KW-0812">Transmembrane</keyword>
<evidence type="ECO:0000256" key="1">
    <source>
        <dbReference type="ARBA" id="ARBA00004651"/>
    </source>
</evidence>
<evidence type="ECO:0000259" key="7">
    <source>
        <dbReference type="Pfam" id="PF01478"/>
    </source>
</evidence>
<protein>
    <submittedName>
        <fullName evidence="8">Flp pilus assembly protein, protease CpaA</fullName>
    </submittedName>
</protein>
<evidence type="ECO:0000256" key="2">
    <source>
        <dbReference type="ARBA" id="ARBA00022475"/>
    </source>
</evidence>
<organism evidence="8 9">
    <name type="scientific">Terricaulis silvestris</name>
    <dbReference type="NCBI Taxonomy" id="2686094"/>
    <lineage>
        <taxon>Bacteria</taxon>
        <taxon>Pseudomonadati</taxon>
        <taxon>Pseudomonadota</taxon>
        <taxon>Alphaproteobacteria</taxon>
        <taxon>Caulobacterales</taxon>
        <taxon>Caulobacteraceae</taxon>
        <taxon>Terricaulis</taxon>
    </lineage>
</organism>
<dbReference type="InterPro" id="IPR000045">
    <property type="entry name" value="Prepilin_IV_endopep_pep"/>
</dbReference>
<dbReference type="PANTHER" id="PTHR36506">
    <property type="entry name" value="PREFLAGELLIN PEPTIDASE"/>
    <property type="match status" value="1"/>
</dbReference>
<dbReference type="AlphaFoldDB" id="A0A6I6MRI7"/>